<dbReference type="InterPro" id="IPR011042">
    <property type="entry name" value="6-blade_b-propeller_TolB-like"/>
</dbReference>
<dbReference type="AlphaFoldDB" id="A0AA86MXE9"/>
<dbReference type="Proteomes" id="UP001179121">
    <property type="component" value="Chromosome"/>
</dbReference>
<reference evidence="2" key="1">
    <citation type="submission" date="2022-10" db="EMBL/GenBank/DDBJ databases">
        <authorList>
            <person name="Koch H."/>
        </authorList>
    </citation>
    <scope>NUCLEOTIDE SEQUENCE</scope>
    <source>
        <strain evidence="2">DNF</strain>
    </source>
</reference>
<accession>A0AA86MXE9</accession>
<evidence type="ECO:0000313" key="3">
    <source>
        <dbReference type="Proteomes" id="UP001179121"/>
    </source>
</evidence>
<feature type="region of interest" description="Disordered" evidence="1">
    <location>
        <begin position="313"/>
        <end position="345"/>
    </location>
</feature>
<proteinExistence type="predicted"/>
<sequence>MRQRFHRPTSSRQGTSRRRLVLCAVTLAAWLCFGAVPAFPLQILELNGPYSFVVDPVTKEYFISSINGDESARDNNGFITKLDESGKVVGLKFIEGGRDGVILHAPRGLAIVGQTLYVADLDQVRGFDKSTGKLLLTLPLGSGAIPQAGYSSQLMDIAYDGKSLLYVSDRTGQAIFRIDVPHDHQISTLVRDPQLSGPAGLAVHPKGDRLIVVSWDKGNIVEVRLDGTLTELMSNGFFSARFGNLSGVDFDRWGNMYVSDFTRGKIWRMAPDRKLQVIAEYLPSPADIAIDRTNHVILVPYHYGDAAEVNGLESPVKSADKRRTLADYGFSGPPKEGPPKEAPPK</sequence>
<evidence type="ECO:0000256" key="1">
    <source>
        <dbReference type="SAM" id="MobiDB-lite"/>
    </source>
</evidence>
<evidence type="ECO:0008006" key="4">
    <source>
        <dbReference type="Google" id="ProtNLM"/>
    </source>
</evidence>
<dbReference type="Gene3D" id="2.120.10.30">
    <property type="entry name" value="TolB, C-terminal domain"/>
    <property type="match status" value="1"/>
</dbReference>
<dbReference type="KEGG" id="nti:DNFV4_01082"/>
<dbReference type="EMBL" id="OX365700">
    <property type="protein sequence ID" value="CAI4030654.1"/>
    <property type="molecule type" value="Genomic_DNA"/>
</dbReference>
<evidence type="ECO:0000313" key="2">
    <source>
        <dbReference type="EMBL" id="CAI4030654.1"/>
    </source>
</evidence>
<protein>
    <recommendedName>
        <fullName evidence="4">SMP-30/Gluconolactonase/LRE-like region domain-containing protein</fullName>
    </recommendedName>
</protein>
<gene>
    <name evidence="2" type="ORF">DNFV4_01082</name>
</gene>
<name>A0AA86MXE9_9BACT</name>
<dbReference type="SUPFAM" id="SSF101898">
    <property type="entry name" value="NHL repeat"/>
    <property type="match status" value="1"/>
</dbReference>
<dbReference type="RefSeq" id="WP_289267632.1">
    <property type="nucleotide sequence ID" value="NZ_OX365700.1"/>
</dbReference>
<keyword evidence="3" id="KW-1185">Reference proteome</keyword>
<organism evidence="2 3">
    <name type="scientific">Nitrospira tepida</name>
    <dbReference type="NCBI Taxonomy" id="2973512"/>
    <lineage>
        <taxon>Bacteria</taxon>
        <taxon>Pseudomonadati</taxon>
        <taxon>Nitrospirota</taxon>
        <taxon>Nitrospiria</taxon>
        <taxon>Nitrospirales</taxon>
        <taxon>Nitrospiraceae</taxon>
        <taxon>Nitrospira</taxon>
    </lineage>
</organism>